<protein>
    <submittedName>
        <fullName evidence="1">Uncharacterized protein</fullName>
    </submittedName>
</protein>
<dbReference type="Proteomes" id="UP000728032">
    <property type="component" value="Unassembled WGS sequence"/>
</dbReference>
<dbReference type="EMBL" id="OC915280">
    <property type="protein sequence ID" value="CAD7639637.1"/>
    <property type="molecule type" value="Genomic_DNA"/>
</dbReference>
<accession>A0A7R9QBP9</accession>
<evidence type="ECO:0000313" key="1">
    <source>
        <dbReference type="EMBL" id="CAD7639637.1"/>
    </source>
</evidence>
<proteinExistence type="predicted"/>
<gene>
    <name evidence="1" type="ORF">ONB1V03_LOCUS2107</name>
</gene>
<organism evidence="1">
    <name type="scientific">Oppiella nova</name>
    <dbReference type="NCBI Taxonomy" id="334625"/>
    <lineage>
        <taxon>Eukaryota</taxon>
        <taxon>Metazoa</taxon>
        <taxon>Ecdysozoa</taxon>
        <taxon>Arthropoda</taxon>
        <taxon>Chelicerata</taxon>
        <taxon>Arachnida</taxon>
        <taxon>Acari</taxon>
        <taxon>Acariformes</taxon>
        <taxon>Sarcoptiformes</taxon>
        <taxon>Oribatida</taxon>
        <taxon>Brachypylina</taxon>
        <taxon>Oppioidea</taxon>
        <taxon>Oppiidae</taxon>
        <taxon>Oppiella</taxon>
    </lineage>
</organism>
<keyword evidence="2" id="KW-1185">Reference proteome</keyword>
<dbReference type="EMBL" id="CAJPVJ010000455">
    <property type="protein sequence ID" value="CAG2162514.1"/>
    <property type="molecule type" value="Genomic_DNA"/>
</dbReference>
<name>A0A7R9QBP9_9ACAR</name>
<dbReference type="AlphaFoldDB" id="A0A7R9QBP9"/>
<reference evidence="1" key="1">
    <citation type="submission" date="2020-11" db="EMBL/GenBank/DDBJ databases">
        <authorList>
            <person name="Tran Van P."/>
        </authorList>
    </citation>
    <scope>NUCLEOTIDE SEQUENCE</scope>
</reference>
<sequence length="75" mass="8375">MLVSLTHIEVPPEDQVTHREDNTSAYVSDTNPLGKGSLIIAQNSYSSSDDLNVDTLVLRSAYHIKWLRTGIPYQC</sequence>
<evidence type="ECO:0000313" key="2">
    <source>
        <dbReference type="Proteomes" id="UP000728032"/>
    </source>
</evidence>